<dbReference type="InParanoid" id="A2FXW2"/>
<dbReference type="VEuPathDB" id="TrichDB:TVAG_099520"/>
<dbReference type="Proteomes" id="UP000001542">
    <property type="component" value="Unassembled WGS sequence"/>
</dbReference>
<organism evidence="1 2">
    <name type="scientific">Trichomonas vaginalis (strain ATCC PRA-98 / G3)</name>
    <dbReference type="NCBI Taxonomy" id="412133"/>
    <lineage>
        <taxon>Eukaryota</taxon>
        <taxon>Metamonada</taxon>
        <taxon>Parabasalia</taxon>
        <taxon>Trichomonadida</taxon>
        <taxon>Trichomonadidae</taxon>
        <taxon>Trichomonas</taxon>
    </lineage>
</organism>
<dbReference type="KEGG" id="tva:4747946"/>
<reference evidence="1" key="1">
    <citation type="submission" date="2006-10" db="EMBL/GenBank/DDBJ databases">
        <authorList>
            <person name="Amadeo P."/>
            <person name="Zhao Q."/>
            <person name="Wortman J."/>
            <person name="Fraser-Liggett C."/>
            <person name="Carlton J."/>
        </authorList>
    </citation>
    <scope>NUCLEOTIDE SEQUENCE</scope>
    <source>
        <strain evidence="1">G3</strain>
    </source>
</reference>
<dbReference type="AlphaFoldDB" id="A2FXW2"/>
<evidence type="ECO:0000313" key="2">
    <source>
        <dbReference type="Proteomes" id="UP000001542"/>
    </source>
</evidence>
<name>A2FXW2_TRIV3</name>
<dbReference type="VEuPathDB" id="TrichDB:TVAGG3_0849360"/>
<evidence type="ECO:0000313" key="1">
    <source>
        <dbReference type="EMBL" id="EAX90266.1"/>
    </source>
</evidence>
<dbReference type="EMBL" id="DS114122">
    <property type="protein sequence ID" value="EAX90266.1"/>
    <property type="molecule type" value="Genomic_DNA"/>
</dbReference>
<dbReference type="RefSeq" id="XP_001303196.1">
    <property type="nucleotide sequence ID" value="XM_001303195.1"/>
</dbReference>
<reference evidence="1" key="2">
    <citation type="journal article" date="2007" name="Science">
        <title>Draft genome sequence of the sexually transmitted pathogen Trichomonas vaginalis.</title>
        <authorList>
            <person name="Carlton J.M."/>
            <person name="Hirt R.P."/>
            <person name="Silva J.C."/>
            <person name="Delcher A.L."/>
            <person name="Schatz M."/>
            <person name="Zhao Q."/>
            <person name="Wortman J.R."/>
            <person name="Bidwell S.L."/>
            <person name="Alsmark U.C.M."/>
            <person name="Besteiro S."/>
            <person name="Sicheritz-Ponten T."/>
            <person name="Noel C.J."/>
            <person name="Dacks J.B."/>
            <person name="Foster P.G."/>
            <person name="Simillion C."/>
            <person name="Van de Peer Y."/>
            <person name="Miranda-Saavedra D."/>
            <person name="Barton G.J."/>
            <person name="Westrop G.D."/>
            <person name="Mueller S."/>
            <person name="Dessi D."/>
            <person name="Fiori P.L."/>
            <person name="Ren Q."/>
            <person name="Paulsen I."/>
            <person name="Zhang H."/>
            <person name="Bastida-Corcuera F.D."/>
            <person name="Simoes-Barbosa A."/>
            <person name="Brown M.T."/>
            <person name="Hayes R.D."/>
            <person name="Mukherjee M."/>
            <person name="Okumura C.Y."/>
            <person name="Schneider R."/>
            <person name="Smith A.J."/>
            <person name="Vanacova S."/>
            <person name="Villalvazo M."/>
            <person name="Haas B.J."/>
            <person name="Pertea M."/>
            <person name="Feldblyum T.V."/>
            <person name="Utterback T.R."/>
            <person name="Shu C.L."/>
            <person name="Osoegawa K."/>
            <person name="de Jong P.J."/>
            <person name="Hrdy I."/>
            <person name="Horvathova L."/>
            <person name="Zubacova Z."/>
            <person name="Dolezal P."/>
            <person name="Malik S.B."/>
            <person name="Logsdon J.M. Jr."/>
            <person name="Henze K."/>
            <person name="Gupta A."/>
            <person name="Wang C.C."/>
            <person name="Dunne R.L."/>
            <person name="Upcroft J.A."/>
            <person name="Upcroft P."/>
            <person name="White O."/>
            <person name="Salzberg S.L."/>
            <person name="Tang P."/>
            <person name="Chiu C.-H."/>
            <person name="Lee Y.-S."/>
            <person name="Embley T.M."/>
            <person name="Coombs G.H."/>
            <person name="Mottram J.C."/>
            <person name="Tachezy J."/>
            <person name="Fraser-Liggett C.M."/>
            <person name="Johnson P.J."/>
        </authorList>
    </citation>
    <scope>NUCLEOTIDE SEQUENCE [LARGE SCALE GENOMIC DNA]</scope>
    <source>
        <strain evidence="1">G3</strain>
    </source>
</reference>
<sequence length="327" mass="38037">MLNRKWFHKINKLLDTIIDDLPRPQRCYEYEEYFSDGESDSSTISCPNDRTLLIPWLSILNLVEMIVMKKYQFMDSESKCFFIGVFARALNYYPSEYQGIKVLRYFASITPEIVVSQLQDPQCINQIRSLAIHSEFNRSIEALSFYSIISEFSLETQFTNDIGTVISIILEKIDSQSNSKILSLAFHLASIMFQIDEFLKHLITEQFLANIEDIIEKFDYNTKISIILMISTAIIQVKENCILDMIVNRHIFVYKIFENTDDPEKYIALVVYPATARLLEYFAQISWVVLSIDECRELIECESIQNALDEYPELEDSASFILSVLSE</sequence>
<accession>A2FXW2</accession>
<gene>
    <name evidence="1" type="ORF">TVAG_099520</name>
</gene>
<keyword evidence="2" id="KW-1185">Reference proteome</keyword>
<protein>
    <submittedName>
        <fullName evidence="1">Uncharacterized protein</fullName>
    </submittedName>
</protein>
<proteinExistence type="predicted"/>